<dbReference type="AlphaFoldDB" id="A0A5M3Q0Z6"/>
<gene>
    <name evidence="1" type="ORF">MSSD14B_23890</name>
</gene>
<evidence type="ECO:0000313" key="1">
    <source>
        <dbReference type="EMBL" id="GBO88721.1"/>
    </source>
</evidence>
<protein>
    <submittedName>
        <fullName evidence="1">Uncharacterized protein</fullName>
    </submittedName>
</protein>
<organism evidence="1 2">
    <name type="scientific">Marinobacter salsuginis</name>
    <dbReference type="NCBI Taxonomy" id="418719"/>
    <lineage>
        <taxon>Bacteria</taxon>
        <taxon>Pseudomonadati</taxon>
        <taxon>Pseudomonadota</taxon>
        <taxon>Gammaproteobacteria</taxon>
        <taxon>Pseudomonadales</taxon>
        <taxon>Marinobacteraceae</taxon>
        <taxon>Marinobacter</taxon>
    </lineage>
</organism>
<proteinExistence type="predicted"/>
<dbReference type="RefSeq" id="WP_136630073.1">
    <property type="nucleotide sequence ID" value="NZ_BGZI01000015.1"/>
</dbReference>
<evidence type="ECO:0000313" key="2">
    <source>
        <dbReference type="Proteomes" id="UP000387223"/>
    </source>
</evidence>
<sequence length="161" mass="18005">MNTPDNNLSASPVMLTPRQTHLLRQLVVDRMEAMAAHMPEHSTLQNDPEILNTLEELSDLDIALANQETQKHTAGGGPDKPGMQFDSEELADIQRYAMYGMAATEQALMSDSKTVRDPIGMVKDRKEMQKDLTRFRPTFGKLTVAYLSGSQASEITRRLKD</sequence>
<dbReference type="Proteomes" id="UP000387223">
    <property type="component" value="Unassembled WGS sequence"/>
</dbReference>
<dbReference type="EMBL" id="BGZI01000015">
    <property type="protein sequence ID" value="GBO88721.1"/>
    <property type="molecule type" value="Genomic_DNA"/>
</dbReference>
<reference evidence="1 2" key="1">
    <citation type="journal article" date="2019" name="J. Gen. Appl. Microbiol.">
        <title>Aerobic degradation of cis-dichloroethene by the marine bacterium Marinobacter salsuginis strain 5N-3.</title>
        <authorList>
            <person name="Inoue Y."/>
            <person name="Fukunaga Y."/>
            <person name="Katsumata H."/>
            <person name="Ohji S."/>
            <person name="Hosoyama A."/>
            <person name="Mori K."/>
            <person name="Ando K."/>
        </authorList>
    </citation>
    <scope>NUCLEOTIDE SEQUENCE [LARGE SCALE GENOMIC DNA]</scope>
    <source>
        <strain evidence="1 2">NBRC 109114</strain>
    </source>
</reference>
<name>A0A5M3Q0Z6_9GAMM</name>
<accession>A0A5M3Q0Z6</accession>
<comment type="caution">
    <text evidence="1">The sequence shown here is derived from an EMBL/GenBank/DDBJ whole genome shotgun (WGS) entry which is preliminary data.</text>
</comment>